<dbReference type="Proteomes" id="UP000242519">
    <property type="component" value="Unassembled WGS sequence"/>
</dbReference>
<evidence type="ECO:0000313" key="3">
    <source>
        <dbReference type="EMBL" id="OWO99746.1"/>
    </source>
</evidence>
<feature type="region of interest" description="Disordered" evidence="1">
    <location>
        <begin position="158"/>
        <end position="197"/>
    </location>
</feature>
<gene>
    <name evidence="3" type="ORF">B2J93_6801</name>
</gene>
<organism evidence="3 4">
    <name type="scientific">Diplocarpon coronariae</name>
    <dbReference type="NCBI Taxonomy" id="2795749"/>
    <lineage>
        <taxon>Eukaryota</taxon>
        <taxon>Fungi</taxon>
        <taxon>Dikarya</taxon>
        <taxon>Ascomycota</taxon>
        <taxon>Pezizomycotina</taxon>
        <taxon>Leotiomycetes</taxon>
        <taxon>Helotiales</taxon>
        <taxon>Drepanopezizaceae</taxon>
        <taxon>Diplocarpon</taxon>
    </lineage>
</organism>
<proteinExistence type="predicted"/>
<protein>
    <submittedName>
        <fullName evidence="3">Uncharacterized protein</fullName>
    </submittedName>
</protein>
<dbReference type="AlphaFoldDB" id="A0A218YVD3"/>
<feature type="compositionally biased region" description="Basic and acidic residues" evidence="1">
    <location>
        <begin position="168"/>
        <end position="180"/>
    </location>
</feature>
<evidence type="ECO:0000256" key="1">
    <source>
        <dbReference type="SAM" id="MobiDB-lite"/>
    </source>
</evidence>
<sequence>MAPSIYSIVARSSSAILRRDDDDDDDYSMSGTMIDLLIALMVLVLVALGLAGALLAVRKVRRSRAIARQQLPTYNEPTNSARPVSNHRRLTVTAAPYGRASSIYVYGDEKSAMMSPTTPTSPVPEIRITFPDEHDEAGRRKSGGVVIVRVGENGVGLEPVQDEQLPAYEKEGGERFHSIDMESIGGLRENHAKDQYS</sequence>
<dbReference type="InParanoid" id="A0A218YVD3"/>
<evidence type="ECO:0000256" key="2">
    <source>
        <dbReference type="SAM" id="Phobius"/>
    </source>
</evidence>
<keyword evidence="4" id="KW-1185">Reference proteome</keyword>
<keyword evidence="2" id="KW-0812">Transmembrane</keyword>
<keyword evidence="2" id="KW-0472">Membrane</keyword>
<dbReference type="EMBL" id="MZNU01000342">
    <property type="protein sequence ID" value="OWO99746.1"/>
    <property type="molecule type" value="Genomic_DNA"/>
</dbReference>
<feature type="compositionally biased region" description="Basic and acidic residues" evidence="1">
    <location>
        <begin position="188"/>
        <end position="197"/>
    </location>
</feature>
<dbReference type="OrthoDB" id="5388417at2759"/>
<feature type="transmembrane region" description="Helical" evidence="2">
    <location>
        <begin position="36"/>
        <end position="57"/>
    </location>
</feature>
<accession>A0A218YVD3</accession>
<evidence type="ECO:0000313" key="4">
    <source>
        <dbReference type="Proteomes" id="UP000242519"/>
    </source>
</evidence>
<name>A0A218YVD3_9HELO</name>
<reference evidence="3 4" key="1">
    <citation type="submission" date="2017-04" db="EMBL/GenBank/DDBJ databases">
        <title>Draft genome sequence of Marssonina coronaria NL1: causal agent of apple blotch.</title>
        <authorList>
            <person name="Cheng Q."/>
        </authorList>
    </citation>
    <scope>NUCLEOTIDE SEQUENCE [LARGE SCALE GENOMIC DNA]</scope>
    <source>
        <strain evidence="3 4">NL1</strain>
    </source>
</reference>
<comment type="caution">
    <text evidence="3">The sequence shown here is derived from an EMBL/GenBank/DDBJ whole genome shotgun (WGS) entry which is preliminary data.</text>
</comment>
<keyword evidence="2" id="KW-1133">Transmembrane helix</keyword>